<dbReference type="PROSITE" id="PS01211">
    <property type="entry name" value="UPF0001"/>
    <property type="match status" value="1"/>
</dbReference>
<gene>
    <name evidence="6" type="ORF">DFR44_101178</name>
</gene>
<feature type="domain" description="Alanine racemase N-terminal" evidence="5">
    <location>
        <begin position="36"/>
        <end position="261"/>
    </location>
</feature>
<keyword evidence="1 2" id="KW-0663">Pyridoxal phosphate</keyword>
<evidence type="ECO:0000256" key="3">
    <source>
        <dbReference type="PIRSR" id="PIRSR004848-1"/>
    </source>
</evidence>
<comment type="function">
    <text evidence="2">Pyridoxal 5'-phosphate (PLP)-binding protein, which is involved in PLP homeostasis.</text>
</comment>
<dbReference type="InterPro" id="IPR029066">
    <property type="entry name" value="PLP-binding_barrel"/>
</dbReference>
<evidence type="ECO:0000256" key="4">
    <source>
        <dbReference type="RuleBase" id="RU004514"/>
    </source>
</evidence>
<dbReference type="CDD" id="cd06824">
    <property type="entry name" value="PLPDE_III_Yggs_like"/>
    <property type="match status" value="1"/>
</dbReference>
<dbReference type="SUPFAM" id="SSF51419">
    <property type="entry name" value="PLP-binding barrel"/>
    <property type="match status" value="1"/>
</dbReference>
<dbReference type="NCBIfam" id="TIGR00044">
    <property type="entry name" value="YggS family pyridoxal phosphate-dependent enzyme"/>
    <property type="match status" value="1"/>
</dbReference>
<accession>A0A4R6YBU0</accession>
<dbReference type="PIRSF" id="PIRSF004848">
    <property type="entry name" value="YBL036c_PLPDEIII"/>
    <property type="match status" value="1"/>
</dbReference>
<evidence type="ECO:0000313" key="7">
    <source>
        <dbReference type="Proteomes" id="UP000294480"/>
    </source>
</evidence>
<dbReference type="EMBL" id="SNZE01000001">
    <property type="protein sequence ID" value="TDR33125.1"/>
    <property type="molecule type" value="Genomic_DNA"/>
</dbReference>
<sequence length="267" mass="29284">MAALFSNTSRMSNQDLNTQSTLTRCMHNRIEAVQNAILNACQTAQRPIEQVQLLAVTKTHPFETIRTAYSLGLRAFGENYVQEGVDKVIAFRIAEPDNHVVWHFIGPLQSNKTRVVAEHFDWVHGVDRLKIAQRLSEQRPINASPLNVLIQVNISAEASKSGCTPESVLALAQQVVLLPRLKLRGLMTIPAAIDPTADEASQRLPFIALAKLHADLKAQLADEHAEVFDTLSMGMSDDFPHAIAAGATLIRIGSALFGTRPTKPSHS</sequence>
<comment type="caution">
    <text evidence="6">The sequence shown here is derived from an EMBL/GenBank/DDBJ whole genome shotgun (WGS) entry which is preliminary data.</text>
</comment>
<organism evidence="6 7">
    <name type="scientific">Hydromonas duriensis</name>
    <dbReference type="NCBI Taxonomy" id="1527608"/>
    <lineage>
        <taxon>Bacteria</taxon>
        <taxon>Pseudomonadati</taxon>
        <taxon>Pseudomonadota</taxon>
        <taxon>Betaproteobacteria</taxon>
        <taxon>Burkholderiales</taxon>
        <taxon>Burkholderiaceae</taxon>
        <taxon>Hydromonas</taxon>
    </lineage>
</organism>
<dbReference type="InterPro" id="IPR011078">
    <property type="entry name" value="PyrdxlP_homeostasis"/>
</dbReference>
<dbReference type="Proteomes" id="UP000294480">
    <property type="component" value="Unassembled WGS sequence"/>
</dbReference>
<dbReference type="InterPro" id="IPR001608">
    <property type="entry name" value="Ala_racemase_N"/>
</dbReference>
<dbReference type="HAMAP" id="MF_02087">
    <property type="entry name" value="PLP_homeostasis"/>
    <property type="match status" value="1"/>
</dbReference>
<reference evidence="6 7" key="1">
    <citation type="submission" date="2019-03" db="EMBL/GenBank/DDBJ databases">
        <title>Genomic Encyclopedia of Type Strains, Phase IV (KMG-IV): sequencing the most valuable type-strain genomes for metagenomic binning, comparative biology and taxonomic classification.</title>
        <authorList>
            <person name="Goeker M."/>
        </authorList>
    </citation>
    <scope>NUCLEOTIDE SEQUENCE [LARGE SCALE GENOMIC DNA]</scope>
    <source>
        <strain evidence="6 7">DSM 102852</strain>
    </source>
</reference>
<dbReference type="GO" id="GO:0030170">
    <property type="term" value="F:pyridoxal phosphate binding"/>
    <property type="evidence" value="ECO:0007669"/>
    <property type="project" value="UniProtKB-UniRule"/>
</dbReference>
<evidence type="ECO:0000256" key="1">
    <source>
        <dbReference type="ARBA" id="ARBA00022898"/>
    </source>
</evidence>
<dbReference type="PANTHER" id="PTHR10146">
    <property type="entry name" value="PROLINE SYNTHETASE CO-TRANSCRIBED BACTERIAL HOMOLOG PROTEIN"/>
    <property type="match status" value="1"/>
</dbReference>
<evidence type="ECO:0000259" key="5">
    <source>
        <dbReference type="Pfam" id="PF01168"/>
    </source>
</evidence>
<dbReference type="AlphaFoldDB" id="A0A4R6YBU0"/>
<feature type="modified residue" description="N6-(pyridoxal phosphate)lysine" evidence="2 3">
    <location>
        <position position="58"/>
    </location>
</feature>
<dbReference type="PANTHER" id="PTHR10146:SF14">
    <property type="entry name" value="PYRIDOXAL PHOSPHATE HOMEOSTASIS PROTEIN"/>
    <property type="match status" value="1"/>
</dbReference>
<protein>
    <recommendedName>
        <fullName evidence="2">Pyridoxal phosphate homeostasis protein</fullName>
        <shortName evidence="2">PLP homeostasis protein</shortName>
    </recommendedName>
</protein>
<keyword evidence="7" id="KW-1185">Reference proteome</keyword>
<comment type="cofactor">
    <cofactor evidence="3">
        <name>pyridoxal 5'-phosphate</name>
        <dbReference type="ChEBI" id="CHEBI:597326"/>
    </cofactor>
</comment>
<evidence type="ECO:0000313" key="6">
    <source>
        <dbReference type="EMBL" id="TDR33125.1"/>
    </source>
</evidence>
<evidence type="ECO:0000256" key="2">
    <source>
        <dbReference type="HAMAP-Rule" id="MF_02087"/>
    </source>
</evidence>
<comment type="similarity">
    <text evidence="2 4">Belongs to the pyridoxal phosphate-binding protein YggS/PROSC family.</text>
</comment>
<dbReference type="FunFam" id="3.20.20.10:FF:000018">
    <property type="entry name" value="Pyridoxal phosphate homeostasis protein"/>
    <property type="match status" value="1"/>
</dbReference>
<dbReference type="Gene3D" id="3.20.20.10">
    <property type="entry name" value="Alanine racemase"/>
    <property type="match status" value="1"/>
</dbReference>
<proteinExistence type="inferred from homology"/>
<dbReference type="Pfam" id="PF01168">
    <property type="entry name" value="Ala_racemase_N"/>
    <property type="match status" value="1"/>
</dbReference>
<name>A0A4R6YBU0_9BURK</name>